<evidence type="ECO:0000313" key="1">
    <source>
        <dbReference type="EMBL" id="KMM72028.1"/>
    </source>
</evidence>
<protein>
    <submittedName>
        <fullName evidence="1">Uncharacterized protein</fullName>
    </submittedName>
</protein>
<dbReference type="EMBL" id="DS268113">
    <property type="protein sequence ID" value="KMM72028.1"/>
    <property type="molecule type" value="Genomic_DNA"/>
</dbReference>
<evidence type="ECO:0000313" key="2">
    <source>
        <dbReference type="Proteomes" id="UP000054567"/>
    </source>
</evidence>
<organism evidence="1 2">
    <name type="scientific">Coccidioides posadasii RMSCC 3488</name>
    <dbReference type="NCBI Taxonomy" id="454284"/>
    <lineage>
        <taxon>Eukaryota</taxon>
        <taxon>Fungi</taxon>
        <taxon>Dikarya</taxon>
        <taxon>Ascomycota</taxon>
        <taxon>Pezizomycotina</taxon>
        <taxon>Eurotiomycetes</taxon>
        <taxon>Eurotiomycetidae</taxon>
        <taxon>Onygenales</taxon>
        <taxon>Onygenaceae</taxon>
        <taxon>Coccidioides</taxon>
    </lineage>
</organism>
<reference evidence="2" key="3">
    <citation type="journal article" date="2010" name="Genome Res.">
        <title>Population genomic sequencing of Coccidioides fungi reveals recent hybridization and transposon control.</title>
        <authorList>
            <person name="Neafsey D.E."/>
            <person name="Barker B.M."/>
            <person name="Sharpton T.J."/>
            <person name="Stajich J.E."/>
            <person name="Park D.J."/>
            <person name="Whiston E."/>
            <person name="Hung C.-Y."/>
            <person name="McMahan C."/>
            <person name="White J."/>
            <person name="Sykes S."/>
            <person name="Heiman D."/>
            <person name="Young S."/>
            <person name="Zeng Q."/>
            <person name="Abouelleil A."/>
            <person name="Aftuck L."/>
            <person name="Bessette D."/>
            <person name="Brown A."/>
            <person name="FitzGerald M."/>
            <person name="Lui A."/>
            <person name="Macdonald J.P."/>
            <person name="Priest M."/>
            <person name="Orbach M.J."/>
            <person name="Galgiani J.N."/>
            <person name="Kirkland T.N."/>
            <person name="Cole G.T."/>
            <person name="Birren B.W."/>
            <person name="Henn M.R."/>
            <person name="Taylor J.W."/>
            <person name="Rounsley S.D."/>
        </authorList>
    </citation>
    <scope>NUCLEOTIDE SEQUENCE [LARGE SCALE GENOMIC DNA]</scope>
    <source>
        <strain evidence="2">RMSCC 3488</strain>
    </source>
</reference>
<dbReference type="AlphaFoldDB" id="A0A0J6FNP1"/>
<accession>A0A0J6FNP1</accession>
<gene>
    <name evidence="1" type="ORF">CPAG_08327</name>
</gene>
<reference evidence="1 2" key="1">
    <citation type="submission" date="2007-06" db="EMBL/GenBank/DDBJ databases">
        <title>The Genome Sequence of Coccidioides posadasii RMSCC_3488.</title>
        <authorList>
            <consortium name="Coccidioides Genome Resources Consortium"/>
            <consortium name="The Broad Institute Genome Sequencing Platform"/>
            <person name="Henn M.R."/>
            <person name="Sykes S."/>
            <person name="Young S."/>
            <person name="Jaffe D."/>
            <person name="Berlin A."/>
            <person name="Alvarez P."/>
            <person name="Butler J."/>
            <person name="Gnerre S."/>
            <person name="Grabherr M."/>
            <person name="Mauceli E."/>
            <person name="Brockman W."/>
            <person name="Kodira C."/>
            <person name="Alvarado L."/>
            <person name="Zeng Q."/>
            <person name="Crawford M."/>
            <person name="Antoine C."/>
            <person name="Devon K."/>
            <person name="Galgiani J."/>
            <person name="Orsborn K."/>
            <person name="Lewis M.L."/>
            <person name="Nusbaum C."/>
            <person name="Galagan J."/>
            <person name="Birren B."/>
        </authorList>
    </citation>
    <scope>NUCLEOTIDE SEQUENCE [LARGE SCALE GENOMIC DNA]</scope>
    <source>
        <strain evidence="1 2">RMSCC 3488</strain>
    </source>
</reference>
<dbReference type="VEuPathDB" id="FungiDB:CPAG_08327"/>
<name>A0A0J6FNP1_COCPO</name>
<dbReference type="Proteomes" id="UP000054567">
    <property type="component" value="Unassembled WGS sequence"/>
</dbReference>
<reference evidence="2" key="2">
    <citation type="journal article" date="2009" name="Genome Res.">
        <title>Comparative genomic analyses of the human fungal pathogens Coccidioides and their relatives.</title>
        <authorList>
            <person name="Sharpton T.J."/>
            <person name="Stajich J.E."/>
            <person name="Rounsley S.D."/>
            <person name="Gardner M.J."/>
            <person name="Wortman J.R."/>
            <person name="Jordar V.S."/>
            <person name="Maiti R."/>
            <person name="Kodira C.D."/>
            <person name="Neafsey D.E."/>
            <person name="Zeng Q."/>
            <person name="Hung C.-Y."/>
            <person name="McMahan C."/>
            <person name="Muszewska A."/>
            <person name="Grynberg M."/>
            <person name="Mandel M.A."/>
            <person name="Kellner E.M."/>
            <person name="Barker B.M."/>
            <person name="Galgiani J.N."/>
            <person name="Orbach M.J."/>
            <person name="Kirkland T.N."/>
            <person name="Cole G.T."/>
            <person name="Henn M.R."/>
            <person name="Birren B.W."/>
            <person name="Taylor J.W."/>
        </authorList>
    </citation>
    <scope>NUCLEOTIDE SEQUENCE [LARGE SCALE GENOMIC DNA]</scope>
    <source>
        <strain evidence="2">RMSCC 3488</strain>
    </source>
</reference>
<sequence length="114" mass="13026">MSGAFTELRDMLGSQATLALLFGKISRSNYRPIRDAQAMARKVQHRLRGLRDTPEEKHCLTASMPLWETIGRALLGDHMNSFNSLMLLWGFGDTYRDGVTANHEHIYVFPKEEM</sequence>
<proteinExistence type="predicted"/>